<organism evidence="2 3">
    <name type="scientific">Portunus trituberculatus</name>
    <name type="common">Swimming crab</name>
    <name type="synonym">Neptunus trituberculatus</name>
    <dbReference type="NCBI Taxonomy" id="210409"/>
    <lineage>
        <taxon>Eukaryota</taxon>
        <taxon>Metazoa</taxon>
        <taxon>Ecdysozoa</taxon>
        <taxon>Arthropoda</taxon>
        <taxon>Crustacea</taxon>
        <taxon>Multicrustacea</taxon>
        <taxon>Malacostraca</taxon>
        <taxon>Eumalacostraca</taxon>
        <taxon>Eucarida</taxon>
        <taxon>Decapoda</taxon>
        <taxon>Pleocyemata</taxon>
        <taxon>Brachyura</taxon>
        <taxon>Eubrachyura</taxon>
        <taxon>Portunoidea</taxon>
        <taxon>Portunidae</taxon>
        <taxon>Portuninae</taxon>
        <taxon>Portunus</taxon>
    </lineage>
</organism>
<accession>A0A5B7CT12</accession>
<dbReference type="Proteomes" id="UP000324222">
    <property type="component" value="Unassembled WGS sequence"/>
</dbReference>
<evidence type="ECO:0000256" key="1">
    <source>
        <dbReference type="SAM" id="MobiDB-lite"/>
    </source>
</evidence>
<comment type="caution">
    <text evidence="2">The sequence shown here is derived from an EMBL/GenBank/DDBJ whole genome shotgun (WGS) entry which is preliminary data.</text>
</comment>
<proteinExistence type="predicted"/>
<feature type="region of interest" description="Disordered" evidence="1">
    <location>
        <begin position="1"/>
        <end position="38"/>
    </location>
</feature>
<feature type="compositionally biased region" description="Pro residues" evidence="1">
    <location>
        <begin position="11"/>
        <end position="23"/>
    </location>
</feature>
<evidence type="ECO:0000313" key="3">
    <source>
        <dbReference type="Proteomes" id="UP000324222"/>
    </source>
</evidence>
<evidence type="ECO:0000313" key="2">
    <source>
        <dbReference type="EMBL" id="MPC12842.1"/>
    </source>
</evidence>
<protein>
    <submittedName>
        <fullName evidence="2">Uncharacterized protein</fullName>
    </submittedName>
</protein>
<dbReference type="EMBL" id="VSRR010000241">
    <property type="protein sequence ID" value="MPC12842.1"/>
    <property type="molecule type" value="Genomic_DNA"/>
</dbReference>
<keyword evidence="3" id="KW-1185">Reference proteome</keyword>
<name>A0A5B7CT12_PORTR</name>
<sequence>MWRPSNLGQAPSPPPLQLQPPPSRATQHAPPVSVNPSGRSCHLREWERDCCSRFPCSSPLHVPHPCCTPRLIRVVLLFPRSFAVHSITNI</sequence>
<dbReference type="AlphaFoldDB" id="A0A5B7CT12"/>
<gene>
    <name evidence="2" type="ORF">E2C01_005555</name>
</gene>
<reference evidence="2 3" key="1">
    <citation type="submission" date="2019-05" db="EMBL/GenBank/DDBJ databases">
        <title>Another draft genome of Portunus trituberculatus and its Hox gene families provides insights of decapod evolution.</title>
        <authorList>
            <person name="Jeong J.-H."/>
            <person name="Song I."/>
            <person name="Kim S."/>
            <person name="Choi T."/>
            <person name="Kim D."/>
            <person name="Ryu S."/>
            <person name="Kim W."/>
        </authorList>
    </citation>
    <scope>NUCLEOTIDE SEQUENCE [LARGE SCALE GENOMIC DNA]</scope>
    <source>
        <tissue evidence="2">Muscle</tissue>
    </source>
</reference>